<keyword evidence="2" id="KW-0813">Transport</keyword>
<keyword evidence="5 6" id="KW-0472">Membrane</keyword>
<evidence type="ECO:0000256" key="2">
    <source>
        <dbReference type="ARBA" id="ARBA00022597"/>
    </source>
</evidence>
<feature type="transmembrane region" description="Helical" evidence="6">
    <location>
        <begin position="55"/>
        <end position="74"/>
    </location>
</feature>
<comment type="caution">
    <text evidence="7">The sequence shown here is derived from an EMBL/GenBank/DDBJ whole genome shotgun (WGS) entry which is preliminary data.</text>
</comment>
<reference evidence="7" key="3">
    <citation type="submission" date="2019-06" db="EMBL/GenBank/DDBJ databases">
        <authorList>
            <person name="Poynton C."/>
            <person name="Hasenbein S."/>
            <person name="Benoit J.B."/>
            <person name="Sepulveda M.S."/>
            <person name="Poelchau M.F."/>
            <person name="Murali S.C."/>
            <person name="Chen S."/>
            <person name="Glastad K.M."/>
            <person name="Werren J.H."/>
            <person name="Vineis J.H."/>
            <person name="Bowen J.L."/>
            <person name="Friedrich M."/>
            <person name="Jones J."/>
            <person name="Robertson H.M."/>
            <person name="Feyereisen R."/>
            <person name="Mechler-Hickson A."/>
            <person name="Mathers N."/>
            <person name="Lee C.E."/>
            <person name="Colbourne J.K."/>
            <person name="Biales A."/>
            <person name="Johnston J.S."/>
            <person name="Wellborn G.A."/>
            <person name="Rosendale A.J."/>
            <person name="Cridge A.G."/>
            <person name="Munoz-Torres M.C."/>
            <person name="Bain P.A."/>
            <person name="Manny A.R."/>
            <person name="Major K.M."/>
            <person name="Lambert F.N."/>
            <person name="Vulpe C.D."/>
            <person name="Tuck P."/>
            <person name="Blalock B.J."/>
            <person name="Lin Y.-Y."/>
            <person name="Smith M.E."/>
            <person name="Ochoa-Acuna H."/>
            <person name="Chen M.-J.M."/>
            <person name="Childers C.P."/>
            <person name="Qu J."/>
            <person name="Dugan S."/>
            <person name="Lee S.L."/>
            <person name="Chao H."/>
            <person name="Dinh H."/>
            <person name="Han Y."/>
            <person name="Doddapaneni H."/>
            <person name="Worley K.C."/>
            <person name="Muzny D.M."/>
            <person name="Gibbs R.A."/>
            <person name="Richards S."/>
        </authorList>
    </citation>
    <scope>NUCLEOTIDE SEQUENCE</scope>
    <source>
        <strain evidence="7">HAZT.00-mixed</strain>
        <tissue evidence="7">Whole organism</tissue>
    </source>
</reference>
<organism evidence="7">
    <name type="scientific">Hyalella azteca</name>
    <name type="common">Amphipod</name>
    <dbReference type="NCBI Taxonomy" id="294128"/>
    <lineage>
        <taxon>Eukaryota</taxon>
        <taxon>Metazoa</taxon>
        <taxon>Ecdysozoa</taxon>
        <taxon>Arthropoda</taxon>
        <taxon>Crustacea</taxon>
        <taxon>Multicrustacea</taxon>
        <taxon>Malacostraca</taxon>
        <taxon>Eumalacostraca</taxon>
        <taxon>Peracarida</taxon>
        <taxon>Amphipoda</taxon>
        <taxon>Senticaudata</taxon>
        <taxon>Talitrida</taxon>
        <taxon>Talitroidea</taxon>
        <taxon>Hyalellidae</taxon>
        <taxon>Hyalella</taxon>
    </lineage>
</organism>
<feature type="transmembrane region" description="Helical" evidence="6">
    <location>
        <begin position="290"/>
        <end position="314"/>
    </location>
</feature>
<comment type="subcellular location">
    <subcellularLocation>
        <location evidence="1">Membrane</location>
        <topology evidence="1">Multi-pass membrane protein</topology>
    </subcellularLocation>
</comment>
<sequence>MNKFSGILVTRTQDKSNGYSYNITTAVLLVELLKLTATSAFYLTRDSFAHLVEQIFHYRTALALYLVPGVLYCLSNNLTFTNLSHFDPTTYLLLMQLRVLVTGLIYQNIPTTAQCHNSHSNYSTAVQILFKRNLSRIQWISLLVLTIGCAVKQLDVQQKQQTALQQSPALLSDDKFASLKIDGNDSRFHFSKKLLSASRTENIAARQRALVPDETQGALPVGLLLVFAQIVCSCFAGVYNERLLKDYSSDMSLTLQNVLMYLDSSFCNILLLGIKGELATALSYDGLQKIVLNPSVLLVILNNVALGLVTSVFLKNLNSILKVFSSAIEPVVLAVLCFIIFGYEITLYTALSIMLVTSATYLYATNPVAVAPSPSIHHSAGSYNSVTSFAYDGVAASQKDANSLIFTDKQMVKSCV</sequence>
<feature type="transmembrane region" description="Helical" evidence="6">
    <location>
        <begin position="21"/>
        <end position="43"/>
    </location>
</feature>
<evidence type="ECO:0000256" key="1">
    <source>
        <dbReference type="ARBA" id="ARBA00004141"/>
    </source>
</evidence>
<evidence type="ECO:0000256" key="4">
    <source>
        <dbReference type="ARBA" id="ARBA00022989"/>
    </source>
</evidence>
<dbReference type="Pfam" id="PF04142">
    <property type="entry name" value="Nuc_sug_transp"/>
    <property type="match status" value="2"/>
</dbReference>
<evidence type="ECO:0000313" key="7">
    <source>
        <dbReference type="EMBL" id="KAA0195301.1"/>
    </source>
</evidence>
<accession>A0A6A0H1D9</accession>
<reference evidence="7" key="2">
    <citation type="journal article" date="2018" name="Environ. Sci. Technol.">
        <title>The Toxicogenome of Hyalella azteca: A Model for Sediment Ecotoxicology and Evolutionary Toxicology.</title>
        <authorList>
            <person name="Poynton H.C."/>
            <person name="Hasenbein S."/>
            <person name="Benoit J.B."/>
            <person name="Sepulveda M.S."/>
            <person name="Poelchau M.F."/>
            <person name="Hughes D.S.T."/>
            <person name="Murali S.C."/>
            <person name="Chen S."/>
            <person name="Glastad K.M."/>
            <person name="Goodisman M.A.D."/>
            <person name="Werren J.H."/>
            <person name="Vineis J.H."/>
            <person name="Bowen J.L."/>
            <person name="Friedrich M."/>
            <person name="Jones J."/>
            <person name="Robertson H.M."/>
            <person name="Feyereisen R."/>
            <person name="Mechler-Hickson A."/>
            <person name="Mathers N."/>
            <person name="Lee C.E."/>
            <person name="Colbourne J.K."/>
            <person name="Biales A."/>
            <person name="Johnston J.S."/>
            <person name="Wellborn G.A."/>
            <person name="Rosendale A.J."/>
            <person name="Cridge A.G."/>
            <person name="Munoz-Torres M.C."/>
            <person name="Bain P.A."/>
            <person name="Manny A.R."/>
            <person name="Major K.M."/>
            <person name="Lambert F.N."/>
            <person name="Vulpe C.D."/>
            <person name="Tuck P."/>
            <person name="Blalock B.J."/>
            <person name="Lin Y.Y."/>
            <person name="Smith M.E."/>
            <person name="Ochoa-Acuna H."/>
            <person name="Chen M.M."/>
            <person name="Childers C.P."/>
            <person name="Qu J."/>
            <person name="Dugan S."/>
            <person name="Lee S.L."/>
            <person name="Chao H."/>
            <person name="Dinh H."/>
            <person name="Han Y."/>
            <person name="Doddapaneni H."/>
            <person name="Worley K.C."/>
            <person name="Muzny D.M."/>
            <person name="Gibbs R.A."/>
            <person name="Richards S."/>
        </authorList>
    </citation>
    <scope>NUCLEOTIDE SEQUENCE</scope>
    <source>
        <strain evidence="7">HAZT.00-mixed</strain>
        <tissue evidence="7">Whole organism</tissue>
    </source>
</reference>
<keyword evidence="3 6" id="KW-0812">Transmembrane</keyword>
<dbReference type="GO" id="GO:0000139">
    <property type="term" value="C:Golgi membrane"/>
    <property type="evidence" value="ECO:0007669"/>
    <property type="project" value="InterPro"/>
</dbReference>
<keyword evidence="4 6" id="KW-1133">Transmembrane helix</keyword>
<evidence type="ECO:0000256" key="3">
    <source>
        <dbReference type="ARBA" id="ARBA00022692"/>
    </source>
</evidence>
<keyword evidence="2" id="KW-0762">Sugar transport</keyword>
<gene>
    <name evidence="7" type="ORF">HAZT_HAZT002093</name>
</gene>
<evidence type="ECO:0000256" key="6">
    <source>
        <dbReference type="SAM" id="Phobius"/>
    </source>
</evidence>
<proteinExistence type="predicted"/>
<dbReference type="OrthoDB" id="419167at2759"/>
<dbReference type="GO" id="GO:0015165">
    <property type="term" value="F:pyrimidine nucleotide-sugar transmembrane transporter activity"/>
    <property type="evidence" value="ECO:0007669"/>
    <property type="project" value="InterPro"/>
</dbReference>
<reference evidence="7" key="1">
    <citation type="submission" date="2014-08" db="EMBL/GenBank/DDBJ databases">
        <authorList>
            <person name="Murali S."/>
            <person name="Richards S."/>
            <person name="Bandaranaike D."/>
            <person name="Bellair M."/>
            <person name="Blankenburg K."/>
            <person name="Chao H."/>
            <person name="Dinh H."/>
            <person name="Doddapaneni H."/>
            <person name="Dugan-Rocha S."/>
            <person name="Elkadiri S."/>
            <person name="Gnanaolivu R."/>
            <person name="Hughes D."/>
            <person name="Lee S."/>
            <person name="Li M."/>
            <person name="Ming W."/>
            <person name="Munidasa M."/>
            <person name="Muniz J."/>
            <person name="Nguyen L."/>
            <person name="Osuji N."/>
            <person name="Pu L.-L."/>
            <person name="Puazo M."/>
            <person name="Skinner E."/>
            <person name="Qu C."/>
            <person name="Quiroz J."/>
            <person name="Raj R."/>
            <person name="Weissenberger G."/>
            <person name="Xin Y."/>
            <person name="Zou X."/>
            <person name="Han Y."/>
            <person name="Worley K."/>
            <person name="Muzny D."/>
            <person name="Gibbs R."/>
        </authorList>
    </citation>
    <scope>NUCLEOTIDE SEQUENCE</scope>
    <source>
        <strain evidence="7">HAZT.00-mixed</strain>
        <tissue evidence="7">Whole organism</tissue>
    </source>
</reference>
<dbReference type="EMBL" id="JQDR03009715">
    <property type="protein sequence ID" value="KAA0195301.1"/>
    <property type="molecule type" value="Genomic_DNA"/>
</dbReference>
<dbReference type="AlphaFoldDB" id="A0A6A0H1D9"/>
<evidence type="ECO:0008006" key="8">
    <source>
        <dbReference type="Google" id="ProtNLM"/>
    </source>
</evidence>
<evidence type="ECO:0000256" key="5">
    <source>
        <dbReference type="ARBA" id="ARBA00023136"/>
    </source>
</evidence>
<feature type="transmembrane region" description="Helical" evidence="6">
    <location>
        <begin position="217"/>
        <end position="238"/>
    </location>
</feature>
<protein>
    <recommendedName>
        <fullName evidence="8">Sugar phosphate transporter domain-containing protein</fullName>
    </recommendedName>
</protein>
<name>A0A6A0H1D9_HYAAZ</name>
<dbReference type="Proteomes" id="UP000711488">
    <property type="component" value="Unassembled WGS sequence"/>
</dbReference>
<dbReference type="PANTHER" id="PTHR10231">
    <property type="entry name" value="NUCLEOTIDE-SUGAR TRANSMEMBRANE TRANSPORTER"/>
    <property type="match status" value="1"/>
</dbReference>
<dbReference type="InterPro" id="IPR007271">
    <property type="entry name" value="Nuc_sug_transpt"/>
</dbReference>
<feature type="transmembrane region" description="Helical" evidence="6">
    <location>
        <begin position="258"/>
        <end position="278"/>
    </location>
</feature>